<dbReference type="PROSITE" id="PS00109">
    <property type="entry name" value="PROTEIN_KINASE_TYR"/>
    <property type="match status" value="1"/>
</dbReference>
<dbReference type="AlphaFoldDB" id="A0A9P5K2V5"/>
<gene>
    <name evidence="5" type="ORF">CGCSCA2_v008016</name>
</gene>
<dbReference type="InterPro" id="IPR008266">
    <property type="entry name" value="Tyr_kinase_AS"/>
</dbReference>
<evidence type="ECO:0000256" key="3">
    <source>
        <dbReference type="ARBA" id="ARBA00048679"/>
    </source>
</evidence>
<name>A0A9P5K2V5_COLSI</name>
<comment type="catalytic activity">
    <reaction evidence="2">
        <text>L-threonyl-[protein] + ATP = O-phospho-L-threonyl-[protein] + ADP + H(+)</text>
        <dbReference type="Rhea" id="RHEA:46608"/>
        <dbReference type="Rhea" id="RHEA-COMP:11060"/>
        <dbReference type="Rhea" id="RHEA-COMP:11605"/>
        <dbReference type="ChEBI" id="CHEBI:15378"/>
        <dbReference type="ChEBI" id="CHEBI:30013"/>
        <dbReference type="ChEBI" id="CHEBI:30616"/>
        <dbReference type="ChEBI" id="CHEBI:61977"/>
        <dbReference type="ChEBI" id="CHEBI:456216"/>
        <dbReference type="EC" id="2.7.11.1"/>
    </reaction>
</comment>
<comment type="catalytic activity">
    <reaction evidence="3">
        <text>L-seryl-[protein] + ATP = O-phospho-L-seryl-[protein] + ADP + H(+)</text>
        <dbReference type="Rhea" id="RHEA:17989"/>
        <dbReference type="Rhea" id="RHEA-COMP:9863"/>
        <dbReference type="Rhea" id="RHEA-COMP:11604"/>
        <dbReference type="ChEBI" id="CHEBI:15378"/>
        <dbReference type="ChEBI" id="CHEBI:29999"/>
        <dbReference type="ChEBI" id="CHEBI:30616"/>
        <dbReference type="ChEBI" id="CHEBI:83421"/>
        <dbReference type="ChEBI" id="CHEBI:456216"/>
        <dbReference type="EC" id="2.7.11.1"/>
    </reaction>
</comment>
<dbReference type="PANTHER" id="PTHR21310">
    <property type="entry name" value="AMINOGLYCOSIDE PHOSPHOTRANSFERASE-RELATED-RELATED"/>
    <property type="match status" value="1"/>
</dbReference>
<keyword evidence="6" id="KW-1185">Reference proteome</keyword>
<evidence type="ECO:0000256" key="1">
    <source>
        <dbReference type="ARBA" id="ARBA00012513"/>
    </source>
</evidence>
<evidence type="ECO:0000256" key="2">
    <source>
        <dbReference type="ARBA" id="ARBA00047899"/>
    </source>
</evidence>
<evidence type="ECO:0000313" key="5">
    <source>
        <dbReference type="EMBL" id="KAF4857594.1"/>
    </source>
</evidence>
<comment type="caution">
    <text evidence="5">The sequence shown here is derived from an EMBL/GenBank/DDBJ whole genome shotgun (WGS) entry which is preliminary data.</text>
</comment>
<evidence type="ECO:0000259" key="4">
    <source>
        <dbReference type="Pfam" id="PF01636"/>
    </source>
</evidence>
<dbReference type="OrthoDB" id="25129at2759"/>
<protein>
    <recommendedName>
        <fullName evidence="1">non-specific serine/threonine protein kinase</fullName>
        <ecNumber evidence="1">2.7.11.1</ecNumber>
    </recommendedName>
</protein>
<dbReference type="InterPro" id="IPR011009">
    <property type="entry name" value="Kinase-like_dom_sf"/>
</dbReference>
<proteinExistence type="predicted"/>
<dbReference type="Pfam" id="PF01636">
    <property type="entry name" value="APH"/>
    <property type="match status" value="1"/>
</dbReference>
<accession>A0A9P5K2V5</accession>
<dbReference type="Gene3D" id="3.30.200.20">
    <property type="entry name" value="Phosphorylase Kinase, domain 1"/>
    <property type="match status" value="1"/>
</dbReference>
<dbReference type="Gene3D" id="3.90.1200.10">
    <property type="match status" value="1"/>
</dbReference>
<dbReference type="SUPFAM" id="SSF56112">
    <property type="entry name" value="Protein kinase-like (PK-like)"/>
    <property type="match status" value="1"/>
</dbReference>
<evidence type="ECO:0000313" key="6">
    <source>
        <dbReference type="Proteomes" id="UP000711996"/>
    </source>
</evidence>
<dbReference type="GO" id="GO:0004674">
    <property type="term" value="F:protein serine/threonine kinase activity"/>
    <property type="evidence" value="ECO:0007669"/>
    <property type="project" value="UniProtKB-EC"/>
</dbReference>
<dbReference type="InterPro" id="IPR051678">
    <property type="entry name" value="AGP_Transferase"/>
</dbReference>
<organism evidence="5 6">
    <name type="scientific">Colletotrichum siamense</name>
    <name type="common">Anthracnose fungus</name>
    <dbReference type="NCBI Taxonomy" id="690259"/>
    <lineage>
        <taxon>Eukaryota</taxon>
        <taxon>Fungi</taxon>
        <taxon>Dikarya</taxon>
        <taxon>Ascomycota</taxon>
        <taxon>Pezizomycotina</taxon>
        <taxon>Sordariomycetes</taxon>
        <taxon>Hypocreomycetidae</taxon>
        <taxon>Glomerellales</taxon>
        <taxon>Glomerellaceae</taxon>
        <taxon>Colletotrichum</taxon>
        <taxon>Colletotrichum gloeosporioides species complex</taxon>
    </lineage>
</organism>
<dbReference type="InterPro" id="IPR002575">
    <property type="entry name" value="Aminoglycoside_PTrfase"/>
</dbReference>
<dbReference type="Proteomes" id="UP000711996">
    <property type="component" value="Unassembled WGS sequence"/>
</dbReference>
<sequence length="392" mass="44142">MASPENAEDVRLRVWSWMTATVYKPVSLNSLTGGQANFTYHAKLERGTKDDSNHREAVHEVLVKHGEPYMARHPSNAITIERCSAEVACLRYLHSIDATLQASEDAKYFVRTPKCYLYDNEAKTQIQEYLAGTLDLKSTVLKSYERPLDELLQQHYHHIGRALAEYISQFHQNTSPVARAHAEKGPSPHPSTLNEAISRSSEMQDLKLMVNYDWLLERVEQFPDILKDAKDVFVRLREQGIDELKNGSAASTVIHGDFCPQNILIRDESPRDGKETGLFVVDWENAQIGVPAMDHGEMIGELYSTWLYDGSDAGIHVIEGYAAGLGSLPVDVALRIAAQVGVHLLSFGTLAQDKSELQIDHVAREGRDIIVNSCKKNQSWFRDHVLRCVFTR</sequence>
<dbReference type="EC" id="2.7.11.1" evidence="1"/>
<reference evidence="5" key="1">
    <citation type="submission" date="2019-06" db="EMBL/GenBank/DDBJ databases">
        <authorList>
            <person name="Gan P."/>
            <person name="Shirasu K."/>
        </authorList>
    </citation>
    <scope>NUCLEOTIDE SEQUENCE [LARGE SCALE GENOMIC DNA]</scope>
    <source>
        <strain evidence="5">CAD2</strain>
    </source>
</reference>
<feature type="domain" description="Aminoglycoside phosphotransferase" evidence="4">
    <location>
        <begin position="62"/>
        <end position="326"/>
    </location>
</feature>
<dbReference type="EMBL" id="QPMT01000025">
    <property type="protein sequence ID" value="KAF4857594.1"/>
    <property type="molecule type" value="Genomic_DNA"/>
</dbReference>